<sequence>MRVNEIDQEIVSPSTRYLAMAMAIKATMQVLKFNDSFEEEISSYDSRGVALQKELLIPEEDRGIEIYFELLKGELEFQQ</sequence>
<evidence type="ECO:0000313" key="1">
    <source>
        <dbReference type="EMBL" id="TGO09411.1"/>
    </source>
</evidence>
<proteinExistence type="predicted"/>
<protein>
    <submittedName>
        <fullName evidence="1">Uncharacterized protein</fullName>
    </submittedName>
</protein>
<evidence type="ECO:0000313" key="2">
    <source>
        <dbReference type="Proteomes" id="UP000297777"/>
    </source>
</evidence>
<dbReference type="Proteomes" id="UP000297777">
    <property type="component" value="Unassembled WGS sequence"/>
</dbReference>
<organism evidence="1 2">
    <name type="scientific">Botrytis tulipae</name>
    <dbReference type="NCBI Taxonomy" id="87230"/>
    <lineage>
        <taxon>Eukaryota</taxon>
        <taxon>Fungi</taxon>
        <taxon>Dikarya</taxon>
        <taxon>Ascomycota</taxon>
        <taxon>Pezizomycotina</taxon>
        <taxon>Leotiomycetes</taxon>
        <taxon>Helotiales</taxon>
        <taxon>Sclerotiniaceae</taxon>
        <taxon>Botrytis</taxon>
    </lineage>
</organism>
<name>A0A4Z1EJ87_9HELO</name>
<comment type="caution">
    <text evidence="1">The sequence shown here is derived from an EMBL/GenBank/DDBJ whole genome shotgun (WGS) entry which is preliminary data.</text>
</comment>
<dbReference type="AlphaFoldDB" id="A0A4Z1EJ87"/>
<keyword evidence="2" id="KW-1185">Reference proteome</keyword>
<accession>A0A4Z1EJ87</accession>
<gene>
    <name evidence="1" type="ORF">BTUL_0166g00070</name>
</gene>
<reference evidence="1 2" key="1">
    <citation type="submission" date="2017-12" db="EMBL/GenBank/DDBJ databases">
        <title>Comparative genomics of Botrytis spp.</title>
        <authorList>
            <person name="Valero-Jimenez C.A."/>
            <person name="Tapia P."/>
            <person name="Veloso J."/>
            <person name="Silva-Moreno E."/>
            <person name="Staats M."/>
            <person name="Valdes J.H."/>
            <person name="Van Kan J.A.L."/>
        </authorList>
    </citation>
    <scope>NUCLEOTIDE SEQUENCE [LARGE SCALE GENOMIC DNA]</scope>
    <source>
        <strain evidence="1 2">Bt9001</strain>
    </source>
</reference>
<dbReference type="EMBL" id="PQXH01000166">
    <property type="protein sequence ID" value="TGO09411.1"/>
    <property type="molecule type" value="Genomic_DNA"/>
</dbReference>